<evidence type="ECO:0000313" key="4">
    <source>
        <dbReference type="Proteomes" id="UP001247307"/>
    </source>
</evidence>
<dbReference type="Proteomes" id="UP001247307">
    <property type="component" value="Unassembled WGS sequence"/>
</dbReference>
<dbReference type="PANTHER" id="PTHR28208:SF3">
    <property type="entry name" value="PHOSPHATIDATE PHOSPHATASE APP1"/>
    <property type="match status" value="1"/>
</dbReference>
<evidence type="ECO:0000256" key="1">
    <source>
        <dbReference type="SAM" id="MobiDB-lite"/>
    </source>
</evidence>
<reference evidence="3" key="1">
    <citation type="submission" date="2023-07" db="EMBL/GenBank/DDBJ databases">
        <title>Sequencing the genomes of 1000 actinobacteria strains.</title>
        <authorList>
            <person name="Klenk H.-P."/>
        </authorList>
    </citation>
    <scope>NUCLEOTIDE SEQUENCE</scope>
    <source>
        <strain evidence="3">DSM 13988</strain>
    </source>
</reference>
<gene>
    <name evidence="3" type="ORF">J2S35_000649</name>
</gene>
<feature type="region of interest" description="Disordered" evidence="1">
    <location>
        <begin position="369"/>
        <end position="393"/>
    </location>
</feature>
<name>A0AAE3YGF8_9MICC</name>
<dbReference type="InterPro" id="IPR019236">
    <property type="entry name" value="APP1_cat"/>
</dbReference>
<feature type="domain" description="Phosphatidate phosphatase APP1 catalytic" evidence="2">
    <location>
        <begin position="170"/>
        <end position="320"/>
    </location>
</feature>
<accession>A0AAE3YGF8</accession>
<dbReference type="AlphaFoldDB" id="A0AAE3YGF8"/>
<dbReference type="PANTHER" id="PTHR28208">
    <property type="entry name" value="PHOSPHATIDATE PHOSPHATASE APP1"/>
    <property type="match status" value="1"/>
</dbReference>
<dbReference type="Pfam" id="PF09949">
    <property type="entry name" value="APP1_cat"/>
    <property type="match status" value="1"/>
</dbReference>
<dbReference type="InterPro" id="IPR052935">
    <property type="entry name" value="Mg2+_PAP"/>
</dbReference>
<dbReference type="RefSeq" id="WP_309849788.1">
    <property type="nucleotide sequence ID" value="NZ_BAAAIU010000045.1"/>
</dbReference>
<evidence type="ECO:0000313" key="3">
    <source>
        <dbReference type="EMBL" id="MDR6891709.1"/>
    </source>
</evidence>
<feature type="region of interest" description="Disordered" evidence="1">
    <location>
        <begin position="1"/>
        <end position="27"/>
    </location>
</feature>
<comment type="caution">
    <text evidence="3">The sequence shown here is derived from an EMBL/GenBank/DDBJ whole genome shotgun (WGS) entry which is preliminary data.</text>
</comment>
<dbReference type="GO" id="GO:0008195">
    <property type="term" value="F:phosphatidate phosphatase activity"/>
    <property type="evidence" value="ECO:0007669"/>
    <property type="project" value="InterPro"/>
</dbReference>
<sequence>MTSVNTPDSPHADRPDTQEGGAEAPDSNIVMRLEDRFQSWRARRGLDSGSVPMAKGFIGYGTSTWVRVLGRVVVGSRRTDQVAAFEAASKVVRDGIRGWRNFVNPPLPFAKVTVTIADQEFEATADRGGVIDVTLPHSLPFGWNTVTITPQGGRPGKAEVRIVDEARRLGIVSDIDDTVMVTALPRPMLAAWNTFIVDEHARTPTPGMPVLYERMTSAKDVGILVYLSTGPWNVASTLKRFLARNLYPKAPLLLTDWGPTQTRYFRSGKDHKISQLRRLVAEFPGYRWILVGDDGQHDEEIYAWFEKTYPDRVEAVIIRQLSASEAVLAGGRSQRPRIPGSRRRAPWIYGPDGSGIARQLAELGYIDDGNSSTEVSAGNSDPAVGDETQRINS</sequence>
<protein>
    <submittedName>
        <fullName evidence="3">Phosphatidate phosphatase APP1</fullName>
    </submittedName>
</protein>
<feature type="compositionally biased region" description="Polar residues" evidence="1">
    <location>
        <begin position="369"/>
        <end position="379"/>
    </location>
</feature>
<keyword evidence="4" id="KW-1185">Reference proteome</keyword>
<organism evidence="3 4">
    <name type="scientific">Falsarthrobacter nasiphocae</name>
    <dbReference type="NCBI Taxonomy" id="189863"/>
    <lineage>
        <taxon>Bacteria</taxon>
        <taxon>Bacillati</taxon>
        <taxon>Actinomycetota</taxon>
        <taxon>Actinomycetes</taxon>
        <taxon>Micrococcales</taxon>
        <taxon>Micrococcaceae</taxon>
        <taxon>Falsarthrobacter</taxon>
    </lineage>
</organism>
<evidence type="ECO:0000259" key="2">
    <source>
        <dbReference type="Pfam" id="PF09949"/>
    </source>
</evidence>
<proteinExistence type="predicted"/>
<dbReference type="EMBL" id="JAVDUI010000001">
    <property type="protein sequence ID" value="MDR6891709.1"/>
    <property type="molecule type" value="Genomic_DNA"/>
</dbReference>